<keyword evidence="2" id="KW-1003">Cell membrane</keyword>
<keyword evidence="7" id="KW-0812">Transmembrane</keyword>
<dbReference type="SMART" id="SM00304">
    <property type="entry name" value="HAMP"/>
    <property type="match status" value="1"/>
</dbReference>
<evidence type="ECO:0000259" key="8">
    <source>
        <dbReference type="PROSITE" id="PS50111"/>
    </source>
</evidence>
<evidence type="ECO:0000259" key="9">
    <source>
        <dbReference type="PROSITE" id="PS50885"/>
    </source>
</evidence>
<evidence type="ECO:0000256" key="7">
    <source>
        <dbReference type="SAM" id="Phobius"/>
    </source>
</evidence>
<evidence type="ECO:0000313" key="11">
    <source>
        <dbReference type="Proteomes" id="UP001084197"/>
    </source>
</evidence>
<evidence type="ECO:0000256" key="2">
    <source>
        <dbReference type="ARBA" id="ARBA00022475"/>
    </source>
</evidence>
<dbReference type="EMBL" id="JAPRAT010000004">
    <property type="protein sequence ID" value="MCZ0702300.1"/>
    <property type="molecule type" value="Genomic_DNA"/>
</dbReference>
<comment type="caution">
    <text evidence="10">The sequence shown here is derived from an EMBL/GenBank/DDBJ whole genome shotgun (WGS) entry which is preliminary data.</text>
</comment>
<dbReference type="CDD" id="cd06225">
    <property type="entry name" value="HAMP"/>
    <property type="match status" value="1"/>
</dbReference>
<evidence type="ECO:0000256" key="4">
    <source>
        <dbReference type="ARBA" id="ARBA00023224"/>
    </source>
</evidence>
<dbReference type="Gene3D" id="6.10.340.10">
    <property type="match status" value="1"/>
</dbReference>
<feature type="domain" description="Methyl-accepting transducer" evidence="8">
    <location>
        <begin position="295"/>
        <end position="545"/>
    </location>
</feature>
<dbReference type="PROSITE" id="PS50885">
    <property type="entry name" value="HAMP"/>
    <property type="match status" value="1"/>
</dbReference>
<name>A0A9J6RAG7_9BACI</name>
<comment type="similarity">
    <text evidence="5">Belongs to the methyl-accepting chemotaxis (MCP) protein family.</text>
</comment>
<feature type="transmembrane region" description="Helical" evidence="7">
    <location>
        <begin position="197"/>
        <end position="221"/>
    </location>
</feature>
<dbReference type="PROSITE" id="PS50111">
    <property type="entry name" value="CHEMOTAXIS_TRANSDUC_2"/>
    <property type="match status" value="1"/>
</dbReference>
<keyword evidence="7" id="KW-1133">Transmembrane helix</keyword>
<proteinExistence type="inferred from homology"/>
<evidence type="ECO:0000256" key="6">
    <source>
        <dbReference type="PROSITE-ProRule" id="PRU00284"/>
    </source>
</evidence>
<dbReference type="RefSeq" id="WP_268779067.1">
    <property type="nucleotide sequence ID" value="NZ_JAPRAT010000004.1"/>
</dbReference>
<reference evidence="10" key="1">
    <citation type="submission" date="2022-11" db="EMBL/GenBank/DDBJ databases">
        <title>WGS of Natronobacillus azotifigens 24KS-1, an anaerobic diazotrophic haloalkaliphile from soda-rich habitats.</title>
        <authorList>
            <person name="Sorokin D.Y."/>
            <person name="Merkel A.Y."/>
        </authorList>
    </citation>
    <scope>NUCLEOTIDE SEQUENCE</scope>
    <source>
        <strain evidence="10">24KS-1</strain>
    </source>
</reference>
<comment type="subcellular location">
    <subcellularLocation>
        <location evidence="1">Cell membrane</location>
    </subcellularLocation>
</comment>
<dbReference type="CDD" id="cd11386">
    <property type="entry name" value="MCP_signal"/>
    <property type="match status" value="1"/>
</dbReference>
<dbReference type="SUPFAM" id="SSF58104">
    <property type="entry name" value="Methyl-accepting chemotaxis protein (MCP) signaling domain"/>
    <property type="match status" value="1"/>
</dbReference>
<gene>
    <name evidence="10" type="ORF">OWO01_03620</name>
</gene>
<evidence type="ECO:0000256" key="5">
    <source>
        <dbReference type="ARBA" id="ARBA00029447"/>
    </source>
</evidence>
<dbReference type="AlphaFoldDB" id="A0A9J6RAG7"/>
<keyword evidence="11" id="KW-1185">Reference proteome</keyword>
<evidence type="ECO:0000256" key="1">
    <source>
        <dbReference type="ARBA" id="ARBA00004236"/>
    </source>
</evidence>
<dbReference type="SMART" id="SM00283">
    <property type="entry name" value="MA"/>
    <property type="match status" value="1"/>
</dbReference>
<dbReference type="Pfam" id="PF00015">
    <property type="entry name" value="MCPsignal"/>
    <property type="match status" value="1"/>
</dbReference>
<dbReference type="GO" id="GO:0007165">
    <property type="term" value="P:signal transduction"/>
    <property type="evidence" value="ECO:0007669"/>
    <property type="project" value="UniProtKB-KW"/>
</dbReference>
<dbReference type="PANTHER" id="PTHR32089:SF114">
    <property type="entry name" value="METHYL-ACCEPTING CHEMOTAXIS PROTEIN MCPB"/>
    <property type="match status" value="1"/>
</dbReference>
<dbReference type="PANTHER" id="PTHR32089">
    <property type="entry name" value="METHYL-ACCEPTING CHEMOTAXIS PROTEIN MCPB"/>
    <property type="match status" value="1"/>
</dbReference>
<sequence length="581" mass="64198">MRKISLNTFKNKRERHKKFTVRNLSIGWKYGVGLLVIFLLLCASTVLIARSMMATENAVETLERDGNRAVLVTELESQIRAKTNVAFSYIQFGSEVDINNYEERMEEVNLLLDQLREQLHTEPQESLFAEGQRFNEDMDQIFFDEVIPRYGTSGHRELYSSQLNTLTSRTTSFLGSLRELINEERQIAVEHANESTAFAFIMLITSMLFTLITGVILVLFISQRVSYNLKKVVVLSDHIANGNLTVDSLTYKGKDEIGKLSSSINVMKQQLLTMIQQISQSTSSVSTQSEQLSHSAHQVKSGAKQIATTMEELAKGTESQASYSSELATSMKAFAAEITEMSEKGQSITQSTERVLTETSEGQEYMNQSVDQIGNIDTIVKKAVEKVKGLDKQSKLVTNLVAVIKDIAGQTNLLALNAAIEAARAGESGKGFAVVADEVRKLAEQVDESVGDITKIVKTIQGETGAVVHTLELCYEEVLTGTEKIESTGTKFEYIEEAVKNMTDNVNSVMSGLNKIAEESEQMNHSVQEIAAISEQSAAGVEETTASAEEAFVAMEDMSTRSNLLNKTSESLSEVVQQFNI</sequence>
<evidence type="ECO:0000256" key="3">
    <source>
        <dbReference type="ARBA" id="ARBA00023136"/>
    </source>
</evidence>
<dbReference type="Gene3D" id="1.10.287.950">
    <property type="entry name" value="Methyl-accepting chemotaxis protein"/>
    <property type="match status" value="1"/>
</dbReference>
<dbReference type="Pfam" id="PF00672">
    <property type="entry name" value="HAMP"/>
    <property type="match status" value="1"/>
</dbReference>
<keyword evidence="3 7" id="KW-0472">Membrane</keyword>
<keyword evidence="4 6" id="KW-0807">Transducer</keyword>
<dbReference type="InterPro" id="IPR003660">
    <property type="entry name" value="HAMP_dom"/>
</dbReference>
<dbReference type="GO" id="GO:0005886">
    <property type="term" value="C:plasma membrane"/>
    <property type="evidence" value="ECO:0007669"/>
    <property type="project" value="UniProtKB-SubCell"/>
</dbReference>
<accession>A0A9J6RAG7</accession>
<evidence type="ECO:0000313" key="10">
    <source>
        <dbReference type="EMBL" id="MCZ0702300.1"/>
    </source>
</evidence>
<feature type="domain" description="HAMP" evidence="9">
    <location>
        <begin position="223"/>
        <end position="276"/>
    </location>
</feature>
<protein>
    <submittedName>
        <fullName evidence="10">Methyl-accepting chemotaxis protein</fullName>
    </submittedName>
</protein>
<dbReference type="Proteomes" id="UP001084197">
    <property type="component" value="Unassembled WGS sequence"/>
</dbReference>
<organism evidence="10 11">
    <name type="scientific">Natronobacillus azotifigens</name>
    <dbReference type="NCBI Taxonomy" id="472978"/>
    <lineage>
        <taxon>Bacteria</taxon>
        <taxon>Bacillati</taxon>
        <taxon>Bacillota</taxon>
        <taxon>Bacilli</taxon>
        <taxon>Bacillales</taxon>
        <taxon>Bacillaceae</taxon>
        <taxon>Natronobacillus</taxon>
    </lineage>
</organism>
<dbReference type="InterPro" id="IPR004089">
    <property type="entry name" value="MCPsignal_dom"/>
</dbReference>